<evidence type="ECO:0000256" key="1">
    <source>
        <dbReference type="SAM" id="Phobius"/>
    </source>
</evidence>
<accession>A0A517PKP5</accession>
<dbReference type="OrthoDB" id="9968899at2"/>
<evidence type="ECO:0000313" key="2">
    <source>
        <dbReference type="EMBL" id="QDT19932.1"/>
    </source>
</evidence>
<feature type="transmembrane region" description="Helical" evidence="1">
    <location>
        <begin position="75"/>
        <end position="94"/>
    </location>
</feature>
<name>A0A517PKP5_9PLAN</name>
<feature type="transmembrane region" description="Helical" evidence="1">
    <location>
        <begin position="12"/>
        <end position="32"/>
    </location>
</feature>
<evidence type="ECO:0000313" key="3">
    <source>
        <dbReference type="Proteomes" id="UP000320421"/>
    </source>
</evidence>
<proteinExistence type="predicted"/>
<dbReference type="Proteomes" id="UP000320421">
    <property type="component" value="Chromosome"/>
</dbReference>
<keyword evidence="1" id="KW-1133">Transmembrane helix</keyword>
<sequence length="150" mass="16959">MQTAKRSKQLKIAAWLIIGLGIASLAILPRMAAGFPNLEIQPGPPPIPLDPEETARYEQMEEIGNYAFGALFRFIHFWAWFYPISCLLVGAVILHRRFYTLSVLGAVLVFTGVFPIGMILGGWAIFLLCNRDTKQLFQKQTELRETDFLD</sequence>
<gene>
    <name evidence="2" type="ORF">HG66A1_17010</name>
</gene>
<keyword evidence="1" id="KW-0812">Transmembrane</keyword>
<dbReference type="AlphaFoldDB" id="A0A517PKP5"/>
<keyword evidence="3" id="KW-1185">Reference proteome</keyword>
<evidence type="ECO:0008006" key="4">
    <source>
        <dbReference type="Google" id="ProtNLM"/>
    </source>
</evidence>
<reference evidence="2 3" key="1">
    <citation type="submission" date="2019-02" db="EMBL/GenBank/DDBJ databases">
        <title>Deep-cultivation of Planctomycetes and their phenomic and genomic characterization uncovers novel biology.</title>
        <authorList>
            <person name="Wiegand S."/>
            <person name="Jogler M."/>
            <person name="Boedeker C."/>
            <person name="Pinto D."/>
            <person name="Vollmers J."/>
            <person name="Rivas-Marin E."/>
            <person name="Kohn T."/>
            <person name="Peeters S.H."/>
            <person name="Heuer A."/>
            <person name="Rast P."/>
            <person name="Oberbeckmann S."/>
            <person name="Bunk B."/>
            <person name="Jeske O."/>
            <person name="Meyerdierks A."/>
            <person name="Storesund J.E."/>
            <person name="Kallscheuer N."/>
            <person name="Luecker S."/>
            <person name="Lage O.M."/>
            <person name="Pohl T."/>
            <person name="Merkel B.J."/>
            <person name="Hornburger P."/>
            <person name="Mueller R.-W."/>
            <person name="Bruemmer F."/>
            <person name="Labrenz M."/>
            <person name="Spormann A.M."/>
            <person name="Op den Camp H."/>
            <person name="Overmann J."/>
            <person name="Amann R."/>
            <person name="Jetten M.S.M."/>
            <person name="Mascher T."/>
            <person name="Medema M.H."/>
            <person name="Devos D.P."/>
            <person name="Kaster A.-K."/>
            <person name="Ovreas L."/>
            <person name="Rohde M."/>
            <person name="Galperin M.Y."/>
            <person name="Jogler C."/>
        </authorList>
    </citation>
    <scope>NUCLEOTIDE SEQUENCE [LARGE SCALE GENOMIC DNA]</scope>
    <source>
        <strain evidence="2 3">HG66A1</strain>
    </source>
</reference>
<keyword evidence="1" id="KW-0472">Membrane</keyword>
<dbReference type="EMBL" id="CP036266">
    <property type="protein sequence ID" value="QDT19932.1"/>
    <property type="molecule type" value="Genomic_DNA"/>
</dbReference>
<protein>
    <recommendedName>
        <fullName evidence="4">DUF4064 domain-containing protein</fullName>
    </recommendedName>
</protein>
<feature type="transmembrane region" description="Helical" evidence="1">
    <location>
        <begin position="101"/>
        <end position="128"/>
    </location>
</feature>
<dbReference type="RefSeq" id="WP_145182001.1">
    <property type="nucleotide sequence ID" value="NZ_CP036266.1"/>
</dbReference>
<organism evidence="2 3">
    <name type="scientific">Gimesia chilikensis</name>
    <dbReference type="NCBI Taxonomy" id="2605989"/>
    <lineage>
        <taxon>Bacteria</taxon>
        <taxon>Pseudomonadati</taxon>
        <taxon>Planctomycetota</taxon>
        <taxon>Planctomycetia</taxon>
        <taxon>Planctomycetales</taxon>
        <taxon>Planctomycetaceae</taxon>
        <taxon>Gimesia</taxon>
    </lineage>
</organism>